<protein>
    <submittedName>
        <fullName evidence="2">Flavin-dependent dehydrogenase</fullName>
    </submittedName>
</protein>
<dbReference type="EMBL" id="JAVDWR010000001">
    <property type="protein sequence ID" value="MDR7119608.1"/>
    <property type="molecule type" value="Genomic_DNA"/>
</dbReference>
<dbReference type="InterPro" id="IPR050816">
    <property type="entry name" value="Flavin-dep_Halogenase_NPB"/>
</dbReference>
<dbReference type="Pfam" id="PF04820">
    <property type="entry name" value="Trp_halogenase"/>
    <property type="match status" value="1"/>
</dbReference>
<dbReference type="InterPro" id="IPR006905">
    <property type="entry name" value="Flavin_halogenase"/>
</dbReference>
<sequence>MDDNKLVIKTQILVLGAGIGGCIAALALAPFYSVVLVDLHAIPKERVGECMAPAAGRILHKLRLLELLNAGHLTSHGLLSYWGTETPTVVDQLVNPDGHGWHLDRQLFEQQLRDVAQMRGVSCLWPARFVKSEQKQDGWCVELQHNAQRTEVHCELVIDATGRHSSFARALGQSRQNFDQQLSVWLTAAVKVRKHISVLSSVSVGWWYSAPLPKLPFDRALQAQADLTGTAIQARLFALQIQASQLDKHLSQCSRSFLQAAAEAPGLGTLVQQIIPGTEQLHAVVAANSSKLSQGSGEGWFAIGDAALSFDPLSSQGIFNAMATAIQLADLLIEHGLHYHKTSALYQAQLDSIWQHYLAHKKRFYELVE</sequence>
<keyword evidence="3" id="KW-1185">Reference proteome</keyword>
<evidence type="ECO:0000313" key="2">
    <source>
        <dbReference type="EMBL" id="MDR7119608.1"/>
    </source>
</evidence>
<proteinExistence type="predicted"/>
<dbReference type="PROSITE" id="PS51257">
    <property type="entry name" value="PROKAR_LIPOPROTEIN"/>
    <property type="match status" value="1"/>
</dbReference>
<keyword evidence="1" id="KW-0812">Transmembrane</keyword>
<comment type="caution">
    <text evidence="2">The sequence shown here is derived from an EMBL/GenBank/DDBJ whole genome shotgun (WGS) entry which is preliminary data.</text>
</comment>
<keyword evidence="1" id="KW-0472">Membrane</keyword>
<keyword evidence="1" id="KW-1133">Transmembrane helix</keyword>
<dbReference type="SUPFAM" id="SSF51905">
    <property type="entry name" value="FAD/NAD(P)-binding domain"/>
    <property type="match status" value="1"/>
</dbReference>
<reference evidence="2 3" key="1">
    <citation type="submission" date="2023-07" db="EMBL/GenBank/DDBJ databases">
        <title>Sorghum-associated microbial communities from plants grown in Nebraska, USA.</title>
        <authorList>
            <person name="Schachtman D."/>
        </authorList>
    </citation>
    <scope>NUCLEOTIDE SEQUENCE [LARGE SCALE GENOMIC DNA]</scope>
    <source>
        <strain evidence="2 3">4138</strain>
    </source>
</reference>
<dbReference type="PANTHER" id="PTHR43747">
    <property type="entry name" value="FAD-BINDING PROTEIN"/>
    <property type="match status" value="1"/>
</dbReference>
<organism evidence="2 3">
    <name type="scientific">Rheinheimera soli</name>
    <dbReference type="NCBI Taxonomy" id="443616"/>
    <lineage>
        <taxon>Bacteria</taxon>
        <taxon>Pseudomonadati</taxon>
        <taxon>Pseudomonadota</taxon>
        <taxon>Gammaproteobacteria</taxon>
        <taxon>Chromatiales</taxon>
        <taxon>Chromatiaceae</taxon>
        <taxon>Rheinheimera</taxon>
    </lineage>
</organism>
<evidence type="ECO:0000313" key="3">
    <source>
        <dbReference type="Proteomes" id="UP001257909"/>
    </source>
</evidence>
<gene>
    <name evidence="2" type="ORF">J2W69_000523</name>
</gene>
<accession>A0ABU1VV54</accession>
<dbReference type="Proteomes" id="UP001257909">
    <property type="component" value="Unassembled WGS sequence"/>
</dbReference>
<dbReference type="InterPro" id="IPR036188">
    <property type="entry name" value="FAD/NAD-bd_sf"/>
</dbReference>
<dbReference type="Gene3D" id="3.50.50.60">
    <property type="entry name" value="FAD/NAD(P)-binding domain"/>
    <property type="match status" value="1"/>
</dbReference>
<evidence type="ECO:0000256" key="1">
    <source>
        <dbReference type="SAM" id="Phobius"/>
    </source>
</evidence>
<feature type="transmembrane region" description="Helical" evidence="1">
    <location>
        <begin position="12"/>
        <end position="32"/>
    </location>
</feature>
<name>A0ABU1VV54_9GAMM</name>
<dbReference type="Gene3D" id="3.30.9.100">
    <property type="match status" value="1"/>
</dbReference>
<dbReference type="PANTHER" id="PTHR43747:SF1">
    <property type="entry name" value="SLR1998 PROTEIN"/>
    <property type="match status" value="1"/>
</dbReference>
<dbReference type="RefSeq" id="WP_310274274.1">
    <property type="nucleotide sequence ID" value="NZ_JAVDWR010000001.1"/>
</dbReference>